<sequence>MSQVVELSWLPVKQDFETSSAIASINELQQKVNVQSDLLGQWEGVQPPNGLDRQPVKAVHLAAVWKSVEAAEATKQSPEAQEVRKAYGQVIDISSALPWTAYFDLAGGDFDKVASANVVFLAGSYLPADVNTAAFYQKWQDLVSSGGVTSGFVAGAHGWSVGHVDYKGEKKKVFMVVTGWDSKESCQAATGGDKRAKFAEALKEFDIQETEHACEHLRKIK</sequence>
<accession>A0A1B7XYJ9</accession>
<dbReference type="Proteomes" id="UP000092177">
    <property type="component" value="Chromosome 8"/>
</dbReference>
<keyword evidence="2" id="KW-1185">Reference proteome</keyword>
<gene>
    <name evidence="1" type="ORF">CH63R_11556</name>
</gene>
<organism evidence="1 2">
    <name type="scientific">Colletotrichum higginsianum (strain IMI 349063)</name>
    <name type="common">Crucifer anthracnose fungus</name>
    <dbReference type="NCBI Taxonomy" id="759273"/>
    <lineage>
        <taxon>Eukaryota</taxon>
        <taxon>Fungi</taxon>
        <taxon>Dikarya</taxon>
        <taxon>Ascomycota</taxon>
        <taxon>Pezizomycotina</taxon>
        <taxon>Sordariomycetes</taxon>
        <taxon>Hypocreomycetidae</taxon>
        <taxon>Glomerellales</taxon>
        <taxon>Glomerellaceae</taxon>
        <taxon>Colletotrichum</taxon>
        <taxon>Colletotrichum destructivum species complex</taxon>
    </lineage>
</organism>
<name>A0A1B7XYJ9_COLHI</name>
<dbReference type="GeneID" id="28870637"/>
<reference evidence="2" key="1">
    <citation type="journal article" date="2017" name="BMC Genomics">
        <title>Gapless genome assembly of Colletotrichum higginsianum reveals chromosome structure and association of transposable elements with secondary metabolite gene clusters.</title>
        <authorList>
            <person name="Dallery J.-F."/>
            <person name="Lapalu N."/>
            <person name="Zampounis A."/>
            <person name="Pigne S."/>
            <person name="Luyten I."/>
            <person name="Amselem J."/>
            <person name="Wittenberg A.H.J."/>
            <person name="Zhou S."/>
            <person name="de Queiroz M.V."/>
            <person name="Robin G.P."/>
            <person name="Auger A."/>
            <person name="Hainaut M."/>
            <person name="Henrissat B."/>
            <person name="Kim K.-T."/>
            <person name="Lee Y.-H."/>
            <person name="Lespinet O."/>
            <person name="Schwartz D.C."/>
            <person name="Thon M.R."/>
            <person name="O'Connell R.J."/>
        </authorList>
    </citation>
    <scope>NUCLEOTIDE SEQUENCE [LARGE SCALE GENOMIC DNA]</scope>
    <source>
        <strain evidence="2">IMI 349063</strain>
    </source>
</reference>
<dbReference type="AlphaFoldDB" id="A0A1B7XYJ9"/>
<proteinExistence type="predicted"/>
<comment type="caution">
    <text evidence="1">The sequence shown here is derived from an EMBL/GenBank/DDBJ whole genome shotgun (WGS) entry which is preliminary data.</text>
</comment>
<dbReference type="VEuPathDB" id="FungiDB:CH63R_11556"/>
<dbReference type="RefSeq" id="XP_018153371.1">
    <property type="nucleotide sequence ID" value="XM_018306530.1"/>
</dbReference>
<dbReference type="OrthoDB" id="4794156at2759"/>
<protein>
    <submittedName>
        <fullName evidence="1">Rieske domain-containing protein</fullName>
    </submittedName>
</protein>
<evidence type="ECO:0000313" key="2">
    <source>
        <dbReference type="Proteomes" id="UP000092177"/>
    </source>
</evidence>
<dbReference type="EMBL" id="LTAN01000008">
    <property type="protein sequence ID" value="OBR04853.1"/>
    <property type="molecule type" value="Genomic_DNA"/>
</dbReference>
<evidence type="ECO:0000313" key="1">
    <source>
        <dbReference type="EMBL" id="OBR04853.1"/>
    </source>
</evidence>
<dbReference type="KEGG" id="chig:CH63R_11556"/>